<feature type="domain" description="Methyltransferase FkbM" evidence="1">
    <location>
        <begin position="27"/>
        <end position="97"/>
    </location>
</feature>
<organism evidence="2">
    <name type="scientific">viral metagenome</name>
    <dbReference type="NCBI Taxonomy" id="1070528"/>
    <lineage>
        <taxon>unclassified sequences</taxon>
        <taxon>metagenomes</taxon>
        <taxon>organismal metagenomes</taxon>
    </lineage>
</organism>
<sequence length="120" mass="14109">MSLDSGSVSVKDDIIQVKEWTDVLVDTNCKTISLEDILQRIGGYIDYMKIDCETGEYHLLMDKDLSKIKYIGIELHWQLGKDNFDRLVNHILKYFNNTNNYNLNYPHGYNIEVFFESKHI</sequence>
<protein>
    <recommendedName>
        <fullName evidence="1">Methyltransferase FkbM domain-containing protein</fullName>
    </recommendedName>
</protein>
<dbReference type="InterPro" id="IPR029063">
    <property type="entry name" value="SAM-dependent_MTases_sf"/>
</dbReference>
<dbReference type="AlphaFoldDB" id="A0A6C0BGP3"/>
<evidence type="ECO:0000313" key="2">
    <source>
        <dbReference type="EMBL" id="QHS91336.1"/>
    </source>
</evidence>
<dbReference type="Pfam" id="PF05050">
    <property type="entry name" value="Methyltransf_21"/>
    <property type="match status" value="1"/>
</dbReference>
<evidence type="ECO:0000259" key="1">
    <source>
        <dbReference type="Pfam" id="PF05050"/>
    </source>
</evidence>
<dbReference type="InterPro" id="IPR006342">
    <property type="entry name" value="FkbM_mtfrase"/>
</dbReference>
<name>A0A6C0BGP3_9ZZZZ</name>
<dbReference type="Gene3D" id="3.40.50.150">
    <property type="entry name" value="Vaccinia Virus protein VP39"/>
    <property type="match status" value="1"/>
</dbReference>
<reference evidence="2" key="1">
    <citation type="journal article" date="2020" name="Nature">
        <title>Giant virus diversity and host interactions through global metagenomics.</title>
        <authorList>
            <person name="Schulz F."/>
            <person name="Roux S."/>
            <person name="Paez-Espino D."/>
            <person name="Jungbluth S."/>
            <person name="Walsh D.A."/>
            <person name="Denef V.J."/>
            <person name="McMahon K.D."/>
            <person name="Konstantinidis K.T."/>
            <person name="Eloe-Fadrosh E.A."/>
            <person name="Kyrpides N.C."/>
            <person name="Woyke T."/>
        </authorList>
    </citation>
    <scope>NUCLEOTIDE SEQUENCE</scope>
    <source>
        <strain evidence="2">GVMAG-M-3300013004-44</strain>
    </source>
</reference>
<dbReference type="EMBL" id="MN739159">
    <property type="protein sequence ID" value="QHS91336.1"/>
    <property type="molecule type" value="Genomic_DNA"/>
</dbReference>
<accession>A0A6C0BGP3</accession>
<proteinExistence type="predicted"/>